<gene>
    <name evidence="2" type="primary">PGBD2</name>
    <name evidence="2" type="ORF">T03_12130</name>
</gene>
<evidence type="ECO:0000313" key="2">
    <source>
        <dbReference type="EMBL" id="KRY45293.1"/>
    </source>
</evidence>
<name>A0A0V1C7J2_TRIBR</name>
<proteinExistence type="predicted"/>
<dbReference type="PANTHER" id="PTHR47272:SF1">
    <property type="entry name" value="PIGGYBAC TRANSPOSABLE ELEMENT-DERIVED PROTEIN 3-LIKE"/>
    <property type="match status" value="1"/>
</dbReference>
<dbReference type="PANTHER" id="PTHR47272">
    <property type="entry name" value="DDE_TNP_1_7 DOMAIN-CONTAINING PROTEIN"/>
    <property type="match status" value="1"/>
</dbReference>
<evidence type="ECO:0000313" key="3">
    <source>
        <dbReference type="Proteomes" id="UP000054653"/>
    </source>
</evidence>
<dbReference type="AlphaFoldDB" id="A0A0V1C7J2"/>
<evidence type="ECO:0000259" key="1">
    <source>
        <dbReference type="Pfam" id="PF13843"/>
    </source>
</evidence>
<dbReference type="EMBL" id="JYDI01000380">
    <property type="protein sequence ID" value="KRY45293.1"/>
    <property type="molecule type" value="Genomic_DNA"/>
</dbReference>
<dbReference type="STRING" id="45882.A0A0V1C7J2"/>
<comment type="caution">
    <text evidence="2">The sequence shown here is derived from an EMBL/GenBank/DDBJ whole genome shotgun (WGS) entry which is preliminary data.</text>
</comment>
<feature type="non-terminal residue" evidence="2">
    <location>
        <position position="1"/>
    </location>
</feature>
<sequence>LLRGGFDPLPQRTISDRRPLASMTERHAVQPWLLQGEPVQYFRQYFHLTLLNPIVEQAHFYAAQCNSNFHITETELETFLGTLLKMGHVPMPRYSMYWSTELRFDVTVDAVSRNRFHEVVRFLHFNDKREAEVDRESPCYDRLFKVRPLIESIRQSYLRLEHGLLRGGFDPLPQRTISDRRPLASMTERHAVQPWLLQGEPVQYFRQYFHLTLLNPIVEQAHFYAAQCNSNFHITETELETFLGTLLKMGHVPMPRYSMYWSTELRCDVTVDANDSAKQTEERATEKEIELKRAAWGAFHVCTTAESNLCIVRWHDSAVVNLSSTYVCTHPVCKVKR</sequence>
<accession>A0A0V1C7J2</accession>
<organism evidence="2 3">
    <name type="scientific">Trichinella britovi</name>
    <name type="common">Parasitic roundworm</name>
    <dbReference type="NCBI Taxonomy" id="45882"/>
    <lineage>
        <taxon>Eukaryota</taxon>
        <taxon>Metazoa</taxon>
        <taxon>Ecdysozoa</taxon>
        <taxon>Nematoda</taxon>
        <taxon>Enoplea</taxon>
        <taxon>Dorylaimia</taxon>
        <taxon>Trichinellida</taxon>
        <taxon>Trichinellidae</taxon>
        <taxon>Trichinella</taxon>
    </lineage>
</organism>
<reference evidence="2 3" key="1">
    <citation type="submission" date="2015-01" db="EMBL/GenBank/DDBJ databases">
        <title>Evolution of Trichinella species and genotypes.</title>
        <authorList>
            <person name="Korhonen P.K."/>
            <person name="Edoardo P."/>
            <person name="Giuseppe L.R."/>
            <person name="Gasser R.B."/>
        </authorList>
    </citation>
    <scope>NUCLEOTIDE SEQUENCE [LARGE SCALE GENOMIC DNA]</scope>
    <source>
        <strain evidence="2">ISS120</strain>
    </source>
</reference>
<dbReference type="Pfam" id="PF13843">
    <property type="entry name" value="DDE_Tnp_1_7"/>
    <property type="match status" value="2"/>
</dbReference>
<feature type="domain" description="PiggyBac transposable element-derived protein" evidence="1">
    <location>
        <begin position="201"/>
        <end position="264"/>
    </location>
</feature>
<protein>
    <submittedName>
        <fullName evidence="2">PiggyBac transposable element-derived protein 2</fullName>
    </submittedName>
</protein>
<keyword evidence="3" id="KW-1185">Reference proteome</keyword>
<feature type="domain" description="PiggyBac transposable element-derived protein" evidence="1">
    <location>
        <begin position="38"/>
        <end position="157"/>
    </location>
</feature>
<dbReference type="Proteomes" id="UP000054653">
    <property type="component" value="Unassembled WGS sequence"/>
</dbReference>
<dbReference type="InterPro" id="IPR029526">
    <property type="entry name" value="PGBD"/>
</dbReference>